<dbReference type="HAMAP" id="MF_01363">
    <property type="entry name" value="Ribosomal_bL21"/>
    <property type="match status" value="1"/>
</dbReference>
<dbReference type="GO" id="GO:0005737">
    <property type="term" value="C:cytoplasm"/>
    <property type="evidence" value="ECO:0007669"/>
    <property type="project" value="UniProtKB-ARBA"/>
</dbReference>
<dbReference type="NCBIfam" id="TIGR00061">
    <property type="entry name" value="L21"/>
    <property type="match status" value="1"/>
</dbReference>
<evidence type="ECO:0000313" key="4">
    <source>
        <dbReference type="EMBL" id="SUZ68691.1"/>
    </source>
</evidence>
<dbReference type="GO" id="GO:1990904">
    <property type="term" value="C:ribonucleoprotein complex"/>
    <property type="evidence" value="ECO:0007669"/>
    <property type="project" value="UniProtKB-KW"/>
</dbReference>
<evidence type="ECO:0008006" key="5">
    <source>
        <dbReference type="Google" id="ProtNLM"/>
    </source>
</evidence>
<sequence>MKGLMYAVIATGGKQEKVETGQVLNVELLQADEGSEVTFNPVLLVDDDAVMATADELSGASVIARVVGETKGEKIRGFTYKNKTNNRRRWGHRQRYTTIEITSIARG</sequence>
<dbReference type="Pfam" id="PF00829">
    <property type="entry name" value="Ribosomal_L21p"/>
    <property type="match status" value="1"/>
</dbReference>
<name>A0A381PNT9_9ZZZZ</name>
<comment type="similarity">
    <text evidence="1">Belongs to the bacterial ribosomal protein bL21 family.</text>
</comment>
<dbReference type="EMBL" id="UINC01001040">
    <property type="protein sequence ID" value="SUZ68691.1"/>
    <property type="molecule type" value="Genomic_DNA"/>
</dbReference>
<dbReference type="GO" id="GO:0006412">
    <property type="term" value="P:translation"/>
    <property type="evidence" value="ECO:0007669"/>
    <property type="project" value="InterPro"/>
</dbReference>
<dbReference type="GO" id="GO:0005840">
    <property type="term" value="C:ribosome"/>
    <property type="evidence" value="ECO:0007669"/>
    <property type="project" value="UniProtKB-KW"/>
</dbReference>
<dbReference type="PANTHER" id="PTHR21349">
    <property type="entry name" value="50S RIBOSOMAL PROTEIN L21"/>
    <property type="match status" value="1"/>
</dbReference>
<dbReference type="GO" id="GO:0003735">
    <property type="term" value="F:structural constituent of ribosome"/>
    <property type="evidence" value="ECO:0007669"/>
    <property type="project" value="InterPro"/>
</dbReference>
<proteinExistence type="inferred from homology"/>
<dbReference type="InterPro" id="IPR001787">
    <property type="entry name" value="Ribosomal_bL21"/>
</dbReference>
<evidence type="ECO:0000256" key="2">
    <source>
        <dbReference type="ARBA" id="ARBA00022980"/>
    </source>
</evidence>
<dbReference type="SUPFAM" id="SSF141091">
    <property type="entry name" value="L21p-like"/>
    <property type="match status" value="1"/>
</dbReference>
<organism evidence="4">
    <name type="scientific">marine metagenome</name>
    <dbReference type="NCBI Taxonomy" id="408172"/>
    <lineage>
        <taxon>unclassified sequences</taxon>
        <taxon>metagenomes</taxon>
        <taxon>ecological metagenomes</taxon>
    </lineage>
</organism>
<evidence type="ECO:0000256" key="3">
    <source>
        <dbReference type="ARBA" id="ARBA00023274"/>
    </source>
</evidence>
<dbReference type="InterPro" id="IPR028909">
    <property type="entry name" value="bL21-like"/>
</dbReference>
<dbReference type="InterPro" id="IPR036164">
    <property type="entry name" value="bL21-like_sf"/>
</dbReference>
<dbReference type="PANTHER" id="PTHR21349:SF0">
    <property type="entry name" value="LARGE RIBOSOMAL SUBUNIT PROTEIN BL21M"/>
    <property type="match status" value="1"/>
</dbReference>
<protein>
    <recommendedName>
        <fullName evidence="5">50S ribosomal protein L21</fullName>
    </recommendedName>
</protein>
<keyword evidence="3" id="KW-0687">Ribonucleoprotein</keyword>
<keyword evidence="2" id="KW-0689">Ribosomal protein</keyword>
<accession>A0A381PNT9</accession>
<reference evidence="4" key="1">
    <citation type="submission" date="2018-05" db="EMBL/GenBank/DDBJ databases">
        <authorList>
            <person name="Lanie J.A."/>
            <person name="Ng W.-L."/>
            <person name="Kazmierczak K.M."/>
            <person name="Andrzejewski T.M."/>
            <person name="Davidsen T.M."/>
            <person name="Wayne K.J."/>
            <person name="Tettelin H."/>
            <person name="Glass J.I."/>
            <person name="Rusch D."/>
            <person name="Podicherti R."/>
            <person name="Tsui H.-C.T."/>
            <person name="Winkler M.E."/>
        </authorList>
    </citation>
    <scope>NUCLEOTIDE SEQUENCE</scope>
</reference>
<dbReference type="GO" id="GO:0003723">
    <property type="term" value="F:RNA binding"/>
    <property type="evidence" value="ECO:0007669"/>
    <property type="project" value="InterPro"/>
</dbReference>
<dbReference type="AlphaFoldDB" id="A0A381PNT9"/>
<gene>
    <name evidence="4" type="ORF">METZ01_LOCUS21545</name>
</gene>
<evidence type="ECO:0000256" key="1">
    <source>
        <dbReference type="ARBA" id="ARBA00008563"/>
    </source>
</evidence>